<dbReference type="InterPro" id="IPR027417">
    <property type="entry name" value="P-loop_NTPase"/>
</dbReference>
<dbReference type="Proteomes" id="UP000683360">
    <property type="component" value="Unassembled WGS sequence"/>
</dbReference>
<dbReference type="OrthoDB" id="6139456at2759"/>
<reference evidence="3" key="1">
    <citation type="submission" date="2021-03" db="EMBL/GenBank/DDBJ databases">
        <authorList>
            <person name="Bekaert M."/>
        </authorList>
    </citation>
    <scope>NUCLEOTIDE SEQUENCE</scope>
</reference>
<evidence type="ECO:0000313" key="3">
    <source>
        <dbReference type="EMBL" id="CAG2224627.1"/>
    </source>
</evidence>
<dbReference type="GO" id="GO:0043047">
    <property type="term" value="F:single-stranded telomeric DNA binding"/>
    <property type="evidence" value="ECO:0007669"/>
    <property type="project" value="TreeGrafter"/>
</dbReference>
<dbReference type="GO" id="GO:0016787">
    <property type="term" value="F:hydrolase activity"/>
    <property type="evidence" value="ECO:0007669"/>
    <property type="project" value="UniProtKB-KW"/>
</dbReference>
<feature type="coiled-coil region" evidence="1">
    <location>
        <begin position="1311"/>
        <end position="1402"/>
    </location>
</feature>
<dbReference type="GO" id="GO:0003691">
    <property type="term" value="F:double-stranded telomeric DNA binding"/>
    <property type="evidence" value="ECO:0007669"/>
    <property type="project" value="TreeGrafter"/>
</dbReference>
<dbReference type="EC" id="3.6.-.-" evidence="3"/>
<dbReference type="EMBL" id="CAJPWZ010001810">
    <property type="protein sequence ID" value="CAG2224627.1"/>
    <property type="molecule type" value="Genomic_DNA"/>
</dbReference>
<keyword evidence="3" id="KW-0378">Hydrolase</keyword>
<sequence length="1501" mass="168845">MFNLSFRNPPPTEMNLNQDHHPPEYNYVDNPPPMEKNIVDVPPLLAQEILKVYNTDDSEEVRHEASLVYQVHPRYRKSAESYNKHNREKRSFFDGLQFRLEAPSVDWRRVLGSTDIGGSFGFIMSNYLSLKIAPLSGHLKVSVHDEAYTRLHLGIIGTNVDIMQARLCFKGETSYNINILQEDEVKMIVKLATRFDEAVTSILGGINTGIKMIKDLIEGKINLNDLVLSFVESLVFVVPPGEEMRQSVAFPAALLASTIYCNLSNYFSLQHKSVANLRSIAMKATKKIGEYDPSEMPSFMKPVEHLVSKVQKFLGNLKSDVLKFFNQLYEAVTVVVPENARIIYKSLVEIVDGIRIIIKRSSRSNSKSRERSNSIPSCTGIDLTEIDDIVDLLEVRQNVVDEVKATVNELVSSLQGLTGFANSFLNKYREFFSLVKSIKEAYAILKEGYEKATSTIASIFGPGAHPSFPNITRLKGSGCDYDGFYPAGEGGGVDLEVEPGAIVIAPFSGYARRSENENEVIIKASGGFVRDIDIVVKNIKPNSNILHPDDELYIEQRVAAGEPIGVATQSACENHIKVVFIKDGGSVDPTGFMTKRGVELQPWIQKCDDFRFVYMGFTIKAGSVVGSIGKFLKDKTPQLFNKNAVKETMPKLSGEPPGTDVKQIKDDSKSYYGKLAEKFPKSKGDDWSKEFDWSGGNGVSSGGSGSGGFNIKDAFSVLLKKADSFMKKFSLKKIKLGSIINFFDKLGMHESKEKLADVIKTFKRLIDNKPCFNPMQATDDELDQELLERGQKTGGSRDQMIKRLLTNSNRCPLLSALLPSDVYCTIDSMCLGIECCINVKLFMFLRSVKVYARLDPDKMDFHFGIDDFKKTISFGRGSLSDGVKENIDTGIEINVAGGFKIILSVEIRLVDSAFTLTAGLGFCSIDDVNNCLVDIDFLKDATIPFPSFDGGGEFVWPEVDYKDSFNTTEMFEVFSEKTKTLLKEGLKATKDKLIEQLGLEQINDFLTTTEPCSRPSNMTNPQILDELAARGLDEKLVQEENVQLLIDNDRSCEFDGITWTLPEITNSILQEHMYYSVSPDCQRIDACVDFSVEVFGQTVIEALKYITTGVMPPGATKGGAFVHDPKFANEREVKAQIRLQFHDVSGQMTILKQVSLKTLDGCITRRNAAGEKKSISSKCAEIDKEMISALGVSKPVLENVIFCHQEEANWPLSEGKQLKDKFDDIFASTRYVKALETIRKLKMTQDATVKEYRIETSYLKQHKDKATQLEGDLNEIQSKLISSKGSVDTIVSKLDPIENKLSQIGAKSDDIYRLQNNITKHTSEKKEMERTVEELQKNIENEFQGSVEELKRVLAEFQNKVQEREDTLSQFKQQSRELERECEQLNRKKSELLLQVGKLEQEAQVHDDNITKRNVLIEQFADKYQFEGFSGCEITDEKYRSFIENVRNKLETMVTEGKNLKVDFEEKEKKVQLKIDELKENKTKLEQSEHIKRNMMVKLVG</sequence>
<evidence type="ECO:0000256" key="2">
    <source>
        <dbReference type="SAM" id="MobiDB-lite"/>
    </source>
</evidence>
<dbReference type="GO" id="GO:0070192">
    <property type="term" value="P:chromosome organization involved in meiotic cell cycle"/>
    <property type="evidence" value="ECO:0007669"/>
    <property type="project" value="TreeGrafter"/>
</dbReference>
<evidence type="ECO:0000256" key="1">
    <source>
        <dbReference type="SAM" id="Coils"/>
    </source>
</evidence>
<evidence type="ECO:0000313" key="4">
    <source>
        <dbReference type="Proteomes" id="UP000683360"/>
    </source>
</evidence>
<keyword evidence="4" id="KW-1185">Reference proteome</keyword>
<keyword evidence="1" id="KW-0175">Coiled coil</keyword>
<accession>A0A8S3SYH7</accession>
<feature type="region of interest" description="Disordered" evidence="2">
    <location>
        <begin position="1"/>
        <end position="33"/>
    </location>
</feature>
<proteinExistence type="predicted"/>
<dbReference type="Gene3D" id="3.40.50.300">
    <property type="entry name" value="P-loop containing nucleotide triphosphate hydrolases"/>
    <property type="match status" value="1"/>
</dbReference>
<dbReference type="GO" id="GO:0030870">
    <property type="term" value="C:Mre11 complex"/>
    <property type="evidence" value="ECO:0007669"/>
    <property type="project" value="TreeGrafter"/>
</dbReference>
<protein>
    <submittedName>
        <fullName evidence="3">RAD50</fullName>
        <ecNumber evidence="3">3.6.-.-</ecNumber>
    </submittedName>
</protein>
<dbReference type="PANTHER" id="PTHR18867:SF12">
    <property type="entry name" value="DNA REPAIR PROTEIN RAD50"/>
    <property type="match status" value="1"/>
</dbReference>
<dbReference type="PANTHER" id="PTHR18867">
    <property type="entry name" value="RAD50"/>
    <property type="match status" value="1"/>
</dbReference>
<gene>
    <name evidence="3" type="ORF">MEDL_37808</name>
</gene>
<name>A0A8S3SYH7_MYTED</name>
<dbReference type="GO" id="GO:0007004">
    <property type="term" value="P:telomere maintenance via telomerase"/>
    <property type="evidence" value="ECO:0007669"/>
    <property type="project" value="TreeGrafter"/>
</dbReference>
<organism evidence="3 4">
    <name type="scientific">Mytilus edulis</name>
    <name type="common">Blue mussel</name>
    <dbReference type="NCBI Taxonomy" id="6550"/>
    <lineage>
        <taxon>Eukaryota</taxon>
        <taxon>Metazoa</taxon>
        <taxon>Spiralia</taxon>
        <taxon>Lophotrochozoa</taxon>
        <taxon>Mollusca</taxon>
        <taxon>Bivalvia</taxon>
        <taxon>Autobranchia</taxon>
        <taxon>Pteriomorphia</taxon>
        <taxon>Mytilida</taxon>
        <taxon>Mytiloidea</taxon>
        <taxon>Mytilidae</taxon>
        <taxon>Mytilinae</taxon>
        <taxon>Mytilus</taxon>
    </lineage>
</organism>
<dbReference type="SUPFAM" id="SSF52540">
    <property type="entry name" value="P-loop containing nucleoside triphosphate hydrolases"/>
    <property type="match status" value="1"/>
</dbReference>
<dbReference type="GO" id="GO:0006302">
    <property type="term" value="P:double-strand break repair"/>
    <property type="evidence" value="ECO:0007669"/>
    <property type="project" value="TreeGrafter"/>
</dbReference>
<feature type="coiled-coil region" evidence="1">
    <location>
        <begin position="1461"/>
        <end position="1488"/>
    </location>
</feature>
<comment type="caution">
    <text evidence="3">The sequence shown here is derived from an EMBL/GenBank/DDBJ whole genome shotgun (WGS) entry which is preliminary data.</text>
</comment>
<dbReference type="GO" id="GO:0000794">
    <property type="term" value="C:condensed nuclear chromosome"/>
    <property type="evidence" value="ECO:0007669"/>
    <property type="project" value="TreeGrafter"/>
</dbReference>
<dbReference type="GO" id="GO:0051880">
    <property type="term" value="F:G-quadruplex DNA binding"/>
    <property type="evidence" value="ECO:0007669"/>
    <property type="project" value="TreeGrafter"/>
</dbReference>
<dbReference type="GO" id="GO:0000722">
    <property type="term" value="P:telomere maintenance via recombination"/>
    <property type="evidence" value="ECO:0007669"/>
    <property type="project" value="TreeGrafter"/>
</dbReference>